<proteinExistence type="predicted"/>
<evidence type="ECO:0008006" key="4">
    <source>
        <dbReference type="Google" id="ProtNLM"/>
    </source>
</evidence>
<sequence length="216" mass="24763">MCYGLICRVIAGFFIMHLCLSPASADEETDQEMETWTYHKEWDKLNNLDFSLVRSPMPKRGLYDDIRLEIICQDKKLQLVAKTSNLITSQGREFDFEYQLDKKPSVAIKMRTFKDSKRRAYTDEQIDRIVGEFLSGQSLFIRINTIISTVLSADIPLKDASGPIQQVLADCGIVQGKTPTQQAYSLADFERDFAKLSQEQQGQILDKIEKIMLDIH</sequence>
<name>V5BZ52_9GAMM</name>
<gene>
    <name evidence="2" type="ORF">MGMO_36c00030</name>
</gene>
<dbReference type="Proteomes" id="UP000017842">
    <property type="component" value="Unassembled WGS sequence"/>
</dbReference>
<evidence type="ECO:0000313" key="2">
    <source>
        <dbReference type="EMBL" id="ESS73094.1"/>
    </source>
</evidence>
<keyword evidence="3" id="KW-1185">Reference proteome</keyword>
<evidence type="ECO:0000313" key="3">
    <source>
        <dbReference type="Proteomes" id="UP000017842"/>
    </source>
</evidence>
<dbReference type="eggNOG" id="ENOG5031NAJ">
    <property type="taxonomic scope" value="Bacteria"/>
</dbReference>
<feature type="signal peptide" evidence="1">
    <location>
        <begin position="1"/>
        <end position="25"/>
    </location>
</feature>
<comment type="caution">
    <text evidence="2">The sequence shown here is derived from an EMBL/GenBank/DDBJ whole genome shotgun (WGS) entry which is preliminary data.</text>
</comment>
<dbReference type="EMBL" id="AYLO01000035">
    <property type="protein sequence ID" value="ESS73094.1"/>
    <property type="molecule type" value="Genomic_DNA"/>
</dbReference>
<evidence type="ECO:0000256" key="1">
    <source>
        <dbReference type="SAM" id="SignalP"/>
    </source>
</evidence>
<protein>
    <recommendedName>
        <fullName evidence="4">Secreted protein</fullName>
    </recommendedName>
</protein>
<keyword evidence="1" id="KW-0732">Signal</keyword>
<dbReference type="STRING" id="1116472.MGMO_36c00030"/>
<accession>V5BZ52</accession>
<dbReference type="AlphaFoldDB" id="V5BZ52"/>
<feature type="chain" id="PRO_5004731343" description="Secreted protein" evidence="1">
    <location>
        <begin position="26"/>
        <end position="216"/>
    </location>
</feature>
<organism evidence="2 3">
    <name type="scientific">Methyloglobulus morosus KoM1</name>
    <dbReference type="NCBI Taxonomy" id="1116472"/>
    <lineage>
        <taxon>Bacteria</taxon>
        <taxon>Pseudomonadati</taxon>
        <taxon>Pseudomonadota</taxon>
        <taxon>Gammaproteobacteria</taxon>
        <taxon>Methylococcales</taxon>
        <taxon>Methylococcaceae</taxon>
        <taxon>Methyloglobulus</taxon>
    </lineage>
</organism>
<reference evidence="2 3" key="1">
    <citation type="journal article" date="2013" name="Genome Announc.">
        <title>Draft Genome Sequence of the Methanotrophic Gammaproteobacterium Methyloglobulus morosus DSM 22980 Strain KoM1.</title>
        <authorList>
            <person name="Poehlein A."/>
            <person name="Deutzmann J.S."/>
            <person name="Daniel R."/>
            <person name="Simeonova D.D."/>
        </authorList>
    </citation>
    <scope>NUCLEOTIDE SEQUENCE [LARGE SCALE GENOMIC DNA]</scope>
    <source>
        <strain evidence="2 3">KoM1</strain>
    </source>
</reference>